<dbReference type="Pfam" id="PF04199">
    <property type="entry name" value="Cyclase"/>
    <property type="match status" value="1"/>
</dbReference>
<sequence length="159" mass="17981">MDCDTSLKLSLARPSVYASSYLFWVFSPVSLREYEPHSVVIGRGVLIDYAAWAEKKGITYSTFSTHQVRLSDILEIAKECNITFQKGDILFVRVGVTKEWDTVMTDEQKKQYSDNPSPEHAGVEATTDMLRWLWDSGFAAIASDTISWEVRTAPAGRMF</sequence>
<dbReference type="PANTHER" id="PTHR34861:SF8">
    <property type="entry name" value="CYCLASE"/>
    <property type="match status" value="1"/>
</dbReference>
<evidence type="ECO:0000313" key="2">
    <source>
        <dbReference type="EMBL" id="GMG29672.1"/>
    </source>
</evidence>
<dbReference type="GO" id="GO:0019441">
    <property type="term" value="P:L-tryptophan catabolic process to kynurenine"/>
    <property type="evidence" value="ECO:0007669"/>
    <property type="project" value="InterPro"/>
</dbReference>
<reference evidence="2" key="1">
    <citation type="submission" date="2023-04" db="EMBL/GenBank/DDBJ databases">
        <title>Aspergillus oryzae NBRC 4228.</title>
        <authorList>
            <person name="Ichikawa N."/>
            <person name="Sato H."/>
            <person name="Tonouchi N."/>
        </authorList>
    </citation>
    <scope>NUCLEOTIDE SEQUENCE</scope>
    <source>
        <strain evidence="2">NBRC 4228</strain>
    </source>
</reference>
<proteinExistence type="inferred from homology"/>
<evidence type="ECO:0000256" key="1">
    <source>
        <dbReference type="ARBA" id="ARBA00007865"/>
    </source>
</evidence>
<gene>
    <name evidence="2" type="ORF">Aory04_000589700</name>
</gene>
<dbReference type="GO" id="GO:0004061">
    <property type="term" value="F:arylformamidase activity"/>
    <property type="evidence" value="ECO:0007669"/>
    <property type="project" value="InterPro"/>
</dbReference>
<comment type="similarity">
    <text evidence="1">Belongs to the Cyclase 1 superfamily.</text>
</comment>
<name>A0AAN4YGW5_ASPOZ</name>
<organism evidence="2 3">
    <name type="scientific">Aspergillus oryzae</name>
    <name type="common">Yellow koji mold</name>
    <dbReference type="NCBI Taxonomy" id="5062"/>
    <lineage>
        <taxon>Eukaryota</taxon>
        <taxon>Fungi</taxon>
        <taxon>Dikarya</taxon>
        <taxon>Ascomycota</taxon>
        <taxon>Pezizomycotina</taxon>
        <taxon>Eurotiomycetes</taxon>
        <taxon>Eurotiomycetidae</taxon>
        <taxon>Eurotiales</taxon>
        <taxon>Aspergillaceae</taxon>
        <taxon>Aspergillus</taxon>
        <taxon>Aspergillus subgen. Circumdati</taxon>
    </lineage>
</organism>
<dbReference type="InterPro" id="IPR007325">
    <property type="entry name" value="KFase/CYL"/>
</dbReference>
<protein>
    <submittedName>
        <fullName evidence="2">Unnamed protein product</fullName>
    </submittedName>
</protein>
<dbReference type="Proteomes" id="UP001165205">
    <property type="component" value="Unassembled WGS sequence"/>
</dbReference>
<dbReference type="Gene3D" id="3.50.30.50">
    <property type="entry name" value="Putative cyclase"/>
    <property type="match status" value="1"/>
</dbReference>
<comment type="caution">
    <text evidence="2">The sequence shown here is derived from an EMBL/GenBank/DDBJ whole genome shotgun (WGS) entry which is preliminary data.</text>
</comment>
<dbReference type="InterPro" id="IPR037175">
    <property type="entry name" value="KFase_sf"/>
</dbReference>
<dbReference type="PANTHER" id="PTHR34861">
    <property type="match status" value="1"/>
</dbReference>
<dbReference type="SUPFAM" id="SSF102198">
    <property type="entry name" value="Putative cyclase"/>
    <property type="match status" value="1"/>
</dbReference>
<accession>A0AAN4YGW5</accession>
<dbReference type="AlphaFoldDB" id="A0AAN4YGW5"/>
<dbReference type="EMBL" id="BSYA01000060">
    <property type="protein sequence ID" value="GMG29672.1"/>
    <property type="molecule type" value="Genomic_DNA"/>
</dbReference>
<evidence type="ECO:0000313" key="3">
    <source>
        <dbReference type="Proteomes" id="UP001165205"/>
    </source>
</evidence>